<dbReference type="InterPro" id="IPR051542">
    <property type="entry name" value="Hydrogenase_cytochrome"/>
</dbReference>
<name>A0A5C8ZUF7_9GAMM</name>
<reference evidence="8 9" key="1">
    <citation type="submission" date="2019-08" db="EMBL/GenBank/DDBJ databases">
        <title>Parahaliea maris sp. nov., isolated from the surface seawater.</title>
        <authorList>
            <person name="Liu Y."/>
        </authorList>
    </citation>
    <scope>NUCLEOTIDE SEQUENCE [LARGE SCALE GENOMIC DNA]</scope>
    <source>
        <strain evidence="8 9">S2-26</strain>
    </source>
</reference>
<evidence type="ECO:0000313" key="9">
    <source>
        <dbReference type="Proteomes" id="UP000321933"/>
    </source>
</evidence>
<keyword evidence="3 6" id="KW-0812">Transmembrane</keyword>
<feature type="domain" description="Cytochrome b561 bacterial/Ni-hydrogenase" evidence="7">
    <location>
        <begin position="10"/>
        <end position="178"/>
    </location>
</feature>
<evidence type="ECO:0000256" key="1">
    <source>
        <dbReference type="ARBA" id="ARBA00004651"/>
    </source>
</evidence>
<evidence type="ECO:0000256" key="5">
    <source>
        <dbReference type="ARBA" id="ARBA00023136"/>
    </source>
</evidence>
<feature type="transmembrane region" description="Helical" evidence="6">
    <location>
        <begin position="12"/>
        <end position="30"/>
    </location>
</feature>
<proteinExistence type="predicted"/>
<dbReference type="Pfam" id="PF01292">
    <property type="entry name" value="Ni_hydr_CYTB"/>
    <property type="match status" value="1"/>
</dbReference>
<dbReference type="GO" id="GO:0022904">
    <property type="term" value="P:respiratory electron transport chain"/>
    <property type="evidence" value="ECO:0007669"/>
    <property type="project" value="InterPro"/>
</dbReference>
<feature type="transmembrane region" description="Helical" evidence="6">
    <location>
        <begin position="99"/>
        <end position="117"/>
    </location>
</feature>
<feature type="transmembrane region" description="Helical" evidence="6">
    <location>
        <begin position="42"/>
        <end position="60"/>
    </location>
</feature>
<keyword evidence="9" id="KW-1185">Reference proteome</keyword>
<keyword evidence="2" id="KW-1003">Cell membrane</keyword>
<comment type="caution">
    <text evidence="8">The sequence shown here is derived from an EMBL/GenBank/DDBJ whole genome shotgun (WGS) entry which is preliminary data.</text>
</comment>
<gene>
    <name evidence="8" type="ORF">FVW59_11820</name>
</gene>
<dbReference type="GO" id="GO:0020037">
    <property type="term" value="F:heme binding"/>
    <property type="evidence" value="ECO:0007669"/>
    <property type="project" value="TreeGrafter"/>
</dbReference>
<comment type="subcellular location">
    <subcellularLocation>
        <location evidence="1">Cell membrane</location>
        <topology evidence="1">Multi-pass membrane protein</topology>
    </subcellularLocation>
</comment>
<evidence type="ECO:0000256" key="6">
    <source>
        <dbReference type="SAM" id="Phobius"/>
    </source>
</evidence>
<dbReference type="RefSeq" id="WP_148064557.1">
    <property type="nucleotide sequence ID" value="NZ_VRYZ01000005.1"/>
</dbReference>
<dbReference type="PANTHER" id="PTHR30485:SF2">
    <property type="entry name" value="BLL0597 PROTEIN"/>
    <property type="match status" value="1"/>
</dbReference>
<dbReference type="Proteomes" id="UP000321933">
    <property type="component" value="Unassembled WGS sequence"/>
</dbReference>
<evidence type="ECO:0000256" key="2">
    <source>
        <dbReference type="ARBA" id="ARBA00022475"/>
    </source>
</evidence>
<feature type="transmembrane region" description="Helical" evidence="6">
    <location>
        <begin position="137"/>
        <end position="163"/>
    </location>
</feature>
<organism evidence="8 9">
    <name type="scientific">Parahaliea aestuarii</name>
    <dbReference type="NCBI Taxonomy" id="1852021"/>
    <lineage>
        <taxon>Bacteria</taxon>
        <taxon>Pseudomonadati</taxon>
        <taxon>Pseudomonadota</taxon>
        <taxon>Gammaproteobacteria</taxon>
        <taxon>Cellvibrionales</taxon>
        <taxon>Halieaceae</taxon>
        <taxon>Parahaliea</taxon>
    </lineage>
</organism>
<dbReference type="Gene3D" id="1.20.950.20">
    <property type="entry name" value="Transmembrane di-heme cytochromes, Chain C"/>
    <property type="match status" value="1"/>
</dbReference>
<sequence>MPDQSSYPLWDWATRLFHWLLVAAIPAAWWTAEEGHMEWHGWIGYSVLLLLLFRLCWGWLGSRASRFASFVRGPATVAAYLRGNAAAGEGHNPLGGWSVLLMLVLLLSQVVSGLFNGDDILFDGPLRHLVSSEWQDAFGVVHEVCFNLLLGMIALHLASVLFYQFARGDRLIQAMIRGRAVGRAGSAPPVPWWRAPVVVVLLGGLLWAAFALVPAPVSYW</sequence>
<accession>A0A5C8ZUF7</accession>
<evidence type="ECO:0000256" key="3">
    <source>
        <dbReference type="ARBA" id="ARBA00022692"/>
    </source>
</evidence>
<dbReference type="SUPFAM" id="SSF81342">
    <property type="entry name" value="Transmembrane di-heme cytochromes"/>
    <property type="match status" value="1"/>
</dbReference>
<dbReference type="InterPro" id="IPR016174">
    <property type="entry name" value="Di-haem_cyt_TM"/>
</dbReference>
<feature type="transmembrane region" description="Helical" evidence="6">
    <location>
        <begin position="192"/>
        <end position="213"/>
    </location>
</feature>
<evidence type="ECO:0000313" key="8">
    <source>
        <dbReference type="EMBL" id="TXS90901.1"/>
    </source>
</evidence>
<evidence type="ECO:0000259" key="7">
    <source>
        <dbReference type="Pfam" id="PF01292"/>
    </source>
</evidence>
<dbReference type="GO" id="GO:0005886">
    <property type="term" value="C:plasma membrane"/>
    <property type="evidence" value="ECO:0007669"/>
    <property type="project" value="UniProtKB-SubCell"/>
</dbReference>
<dbReference type="PANTHER" id="PTHR30485">
    <property type="entry name" value="NI/FE-HYDROGENASE 1 B-TYPE CYTOCHROME SUBUNIT"/>
    <property type="match status" value="1"/>
</dbReference>
<dbReference type="EMBL" id="VRYZ01000005">
    <property type="protein sequence ID" value="TXS90901.1"/>
    <property type="molecule type" value="Genomic_DNA"/>
</dbReference>
<dbReference type="GO" id="GO:0009055">
    <property type="term" value="F:electron transfer activity"/>
    <property type="evidence" value="ECO:0007669"/>
    <property type="project" value="InterPro"/>
</dbReference>
<evidence type="ECO:0000256" key="4">
    <source>
        <dbReference type="ARBA" id="ARBA00022989"/>
    </source>
</evidence>
<dbReference type="AlphaFoldDB" id="A0A5C8ZUF7"/>
<dbReference type="OrthoDB" id="196472at2"/>
<dbReference type="InterPro" id="IPR011577">
    <property type="entry name" value="Cyt_b561_bac/Ni-Hgenase"/>
</dbReference>
<keyword evidence="4 6" id="KW-1133">Transmembrane helix</keyword>
<keyword evidence="5 6" id="KW-0472">Membrane</keyword>
<protein>
    <submittedName>
        <fullName evidence="8">Hydrogenase</fullName>
    </submittedName>
</protein>